<gene>
    <name evidence="2" type="ORF">ACFSYJ_35090</name>
</gene>
<reference evidence="3" key="1">
    <citation type="journal article" date="2019" name="Int. J. Syst. Evol. Microbiol.">
        <title>The Global Catalogue of Microorganisms (GCM) 10K type strain sequencing project: providing services to taxonomists for standard genome sequencing and annotation.</title>
        <authorList>
            <consortium name="The Broad Institute Genomics Platform"/>
            <consortium name="The Broad Institute Genome Sequencing Center for Infectious Disease"/>
            <person name="Wu L."/>
            <person name="Ma J."/>
        </authorList>
    </citation>
    <scope>NUCLEOTIDE SEQUENCE [LARGE SCALE GENOMIC DNA]</scope>
    <source>
        <strain evidence="3">CGMCC 4.7643</strain>
    </source>
</reference>
<dbReference type="SUPFAM" id="SSF51445">
    <property type="entry name" value="(Trans)glycosidases"/>
    <property type="match status" value="1"/>
</dbReference>
<dbReference type="Proteomes" id="UP001597419">
    <property type="component" value="Unassembled WGS sequence"/>
</dbReference>
<evidence type="ECO:0000313" key="2">
    <source>
        <dbReference type="EMBL" id="MFD2463887.1"/>
    </source>
</evidence>
<sequence>MRGPRHLPRLVLVLGSCVTLAMTAFTPAVAQPGHDTRRVKAASLAEIRRSVVPEGGIKAAMSGGNTVDAVVREPRPRADGYRHIDTPSLVAKLRREGLNTYVYGIWDAPTDWDDLRTEFAPVAAAAGIRIWVYVVPPSECFDDPVPSRSGRCSRPYKLDFVTWAREIAKLSVRYPNVVAWAIDDFLIGQNGQLFTPEYMHKIVDAQDAVNPKLGFYTTAYYSDAISPAFYERFAPFIDGIVYPYLGFTSNTQDPAAVRPNLDAILAQAKPRDMGVLFLLYTNRFLDAALPPDENYVAASIQAALPYARDGRILGINNYGLPLGDKPNITAGNRAAHGIGRLSVALPSFIGTRPGDYAGAEQRVRVDTAAAGKSLSFVDYDGNYGNLGGAGYHFKQLLVDGAVAWESDVTDPGGFGWVRHTVDLTEALRGKESATITLRILDRNGVGDFPLDVGFDDVTGEGLTVVNGGFENDRGWRLVSDNRALLPSLDHYVQDRPARIREAVATTLRGLPFVNRPYPPEPPTRGYRTDDSAMYGHGRLGFTVPERTATRAGACASASQVVGVDRSSARYEISFWDRDQYARTPAAQGHLVKRALVDGQVVYEHDVADWWAGLWMNGESGQGPIDVTEFARGKDEVTLAFQLCTTSPAADLAVDVGVDNVETIGLAVRNPGFEWNGDWTLRSDDPGVTPAIRVARR</sequence>
<accession>A0ABW5GSJ7</accession>
<keyword evidence="3" id="KW-1185">Reference proteome</keyword>
<evidence type="ECO:0000256" key="1">
    <source>
        <dbReference type="SAM" id="SignalP"/>
    </source>
</evidence>
<keyword evidence="1" id="KW-0732">Signal</keyword>
<protein>
    <submittedName>
        <fullName evidence="2">Uncharacterized protein</fullName>
    </submittedName>
</protein>
<feature type="chain" id="PRO_5045064851" evidence="1">
    <location>
        <begin position="31"/>
        <end position="696"/>
    </location>
</feature>
<name>A0ABW5GSJ7_9PSEU</name>
<proteinExistence type="predicted"/>
<dbReference type="InterPro" id="IPR017853">
    <property type="entry name" value="GH"/>
</dbReference>
<evidence type="ECO:0000313" key="3">
    <source>
        <dbReference type="Proteomes" id="UP001597419"/>
    </source>
</evidence>
<dbReference type="EMBL" id="JBHUKU010000022">
    <property type="protein sequence ID" value="MFD2463887.1"/>
    <property type="molecule type" value="Genomic_DNA"/>
</dbReference>
<dbReference type="RefSeq" id="WP_345386240.1">
    <property type="nucleotide sequence ID" value="NZ_BAABHG010000001.1"/>
</dbReference>
<feature type="signal peptide" evidence="1">
    <location>
        <begin position="1"/>
        <end position="30"/>
    </location>
</feature>
<comment type="caution">
    <text evidence="2">The sequence shown here is derived from an EMBL/GenBank/DDBJ whole genome shotgun (WGS) entry which is preliminary data.</text>
</comment>
<organism evidence="2 3">
    <name type="scientific">Amycolatopsis samaneae</name>
    <dbReference type="NCBI Taxonomy" id="664691"/>
    <lineage>
        <taxon>Bacteria</taxon>
        <taxon>Bacillati</taxon>
        <taxon>Actinomycetota</taxon>
        <taxon>Actinomycetes</taxon>
        <taxon>Pseudonocardiales</taxon>
        <taxon>Pseudonocardiaceae</taxon>
        <taxon>Amycolatopsis</taxon>
    </lineage>
</organism>